<sequence>MARAALARWSEDTPPDPESPQKPIPARRRPRWLLIAGWVALACVMVGIWFVGQNWPYRYRKMKPLLEDVLGCQITITRYHRTYFPNPGFIATGLTLKRKSAPHQPPIGTVQTFVVQGRWIDLLMLRRRVELVDITGFHLVLPPPGSKAAQEDFPAGSTADFTGPDTPIERMEIHASLLDVLRENGARFSFPIRQLHIENMQKGRAMKYAVDMDNAIPHGQIRASGYFGPLSAGSPGETLVSGKFEVERFRLQDVGKIRGTLSGSGSFSGRLDAIRAAADTDTPDFAVDDGTPSSVTGRIDCTVNGLNGDVVYHRMEARTGDTAVMATGSTQGVGGKTTELELAVTGGRAQDLLRPFLHKAPPIVGLVDLHAHASLAPSKEGDFFHRLRVNGGFDVPREKVTDGATERNLSAFSQRARGGKAPDPDKDKTTPIADAISSVRGPATIRDAVVTTHGLTFEVPGAQARLDGTFNLHTSAVRLTGTVATKADIAKDATGWKSILLKPLAPFFRKKQAGAVIPIAVTGTPGNYKVTENLMHSK</sequence>
<dbReference type="Proteomes" id="UP001059380">
    <property type="component" value="Chromosome"/>
</dbReference>
<dbReference type="AlphaFoldDB" id="A0A9J7BMZ4"/>
<reference evidence="3" key="1">
    <citation type="submission" date="2021-04" db="EMBL/GenBank/DDBJ databases">
        <title>Phylogenetic analysis of Acidobacteriaceae.</title>
        <authorList>
            <person name="Qiu L."/>
            <person name="Zhang Q."/>
        </authorList>
    </citation>
    <scope>NUCLEOTIDE SEQUENCE</scope>
    <source>
        <strain evidence="3">DSM 25168</strain>
    </source>
</reference>
<evidence type="ECO:0000256" key="2">
    <source>
        <dbReference type="SAM" id="Phobius"/>
    </source>
</evidence>
<organism evidence="3 4">
    <name type="scientific">Occallatibacter riparius</name>
    <dbReference type="NCBI Taxonomy" id="1002689"/>
    <lineage>
        <taxon>Bacteria</taxon>
        <taxon>Pseudomonadati</taxon>
        <taxon>Acidobacteriota</taxon>
        <taxon>Terriglobia</taxon>
        <taxon>Terriglobales</taxon>
        <taxon>Acidobacteriaceae</taxon>
        <taxon>Occallatibacter</taxon>
    </lineage>
</organism>
<evidence type="ECO:0000313" key="4">
    <source>
        <dbReference type="Proteomes" id="UP001059380"/>
    </source>
</evidence>
<keyword evidence="2" id="KW-0472">Membrane</keyword>
<accession>A0A9J7BMZ4</accession>
<dbReference type="GO" id="GO:0005886">
    <property type="term" value="C:plasma membrane"/>
    <property type="evidence" value="ECO:0007669"/>
    <property type="project" value="TreeGrafter"/>
</dbReference>
<dbReference type="EMBL" id="CP093313">
    <property type="protein sequence ID" value="UWZ84067.1"/>
    <property type="molecule type" value="Genomic_DNA"/>
</dbReference>
<dbReference type="InterPro" id="IPR052894">
    <property type="entry name" value="AsmA-related"/>
</dbReference>
<feature type="region of interest" description="Disordered" evidence="1">
    <location>
        <begin position="145"/>
        <end position="164"/>
    </location>
</feature>
<dbReference type="GO" id="GO:0090313">
    <property type="term" value="P:regulation of protein targeting to membrane"/>
    <property type="evidence" value="ECO:0007669"/>
    <property type="project" value="TreeGrafter"/>
</dbReference>
<feature type="compositionally biased region" description="Basic and acidic residues" evidence="1">
    <location>
        <begin position="420"/>
        <end position="429"/>
    </location>
</feature>
<evidence type="ECO:0000313" key="3">
    <source>
        <dbReference type="EMBL" id="UWZ84067.1"/>
    </source>
</evidence>
<evidence type="ECO:0000256" key="1">
    <source>
        <dbReference type="SAM" id="MobiDB-lite"/>
    </source>
</evidence>
<keyword evidence="4" id="KW-1185">Reference proteome</keyword>
<dbReference type="PANTHER" id="PTHR30441:SF8">
    <property type="entry name" value="DUF748 DOMAIN-CONTAINING PROTEIN"/>
    <property type="match status" value="1"/>
</dbReference>
<protein>
    <submittedName>
        <fullName evidence="3">AsmA-like C-terminal region-containing protein</fullName>
    </submittedName>
</protein>
<gene>
    <name evidence="3" type="ORF">MOP44_26355</name>
</gene>
<keyword evidence="2" id="KW-0812">Transmembrane</keyword>
<feature type="region of interest" description="Disordered" evidence="1">
    <location>
        <begin position="1"/>
        <end position="25"/>
    </location>
</feature>
<dbReference type="RefSeq" id="WP_260793571.1">
    <property type="nucleotide sequence ID" value="NZ_CP093313.1"/>
</dbReference>
<proteinExistence type="predicted"/>
<feature type="transmembrane region" description="Helical" evidence="2">
    <location>
        <begin position="32"/>
        <end position="52"/>
    </location>
</feature>
<feature type="region of interest" description="Disordered" evidence="1">
    <location>
        <begin position="398"/>
        <end position="431"/>
    </location>
</feature>
<keyword evidence="2" id="KW-1133">Transmembrane helix</keyword>
<name>A0A9J7BMZ4_9BACT</name>
<dbReference type="PANTHER" id="PTHR30441">
    <property type="entry name" value="DUF748 DOMAIN-CONTAINING PROTEIN"/>
    <property type="match status" value="1"/>
</dbReference>
<dbReference type="KEGG" id="orp:MOP44_26355"/>